<organism evidence="3 4">
    <name type="scientific">Fistulina hepatica ATCC 64428</name>
    <dbReference type="NCBI Taxonomy" id="1128425"/>
    <lineage>
        <taxon>Eukaryota</taxon>
        <taxon>Fungi</taxon>
        <taxon>Dikarya</taxon>
        <taxon>Basidiomycota</taxon>
        <taxon>Agaricomycotina</taxon>
        <taxon>Agaricomycetes</taxon>
        <taxon>Agaricomycetidae</taxon>
        <taxon>Agaricales</taxon>
        <taxon>Fistulinaceae</taxon>
        <taxon>Fistulina</taxon>
    </lineage>
</organism>
<reference evidence="3 4" key="1">
    <citation type="journal article" date="2015" name="Fungal Genet. Biol.">
        <title>Evolution of novel wood decay mechanisms in Agaricales revealed by the genome sequences of Fistulina hepatica and Cylindrobasidium torrendii.</title>
        <authorList>
            <person name="Floudas D."/>
            <person name="Held B.W."/>
            <person name="Riley R."/>
            <person name="Nagy L.G."/>
            <person name="Koehler G."/>
            <person name="Ransdell A.S."/>
            <person name="Younus H."/>
            <person name="Chow J."/>
            <person name="Chiniquy J."/>
            <person name="Lipzen A."/>
            <person name="Tritt A."/>
            <person name="Sun H."/>
            <person name="Haridas S."/>
            <person name="LaButti K."/>
            <person name="Ohm R.A."/>
            <person name="Kues U."/>
            <person name="Blanchette R.A."/>
            <person name="Grigoriev I.V."/>
            <person name="Minto R.E."/>
            <person name="Hibbett D.S."/>
        </authorList>
    </citation>
    <scope>NUCLEOTIDE SEQUENCE [LARGE SCALE GENOMIC DNA]</scope>
    <source>
        <strain evidence="3 4">ATCC 64428</strain>
    </source>
</reference>
<evidence type="ECO:0000256" key="1">
    <source>
        <dbReference type="SAM" id="MobiDB-lite"/>
    </source>
</evidence>
<evidence type="ECO:0000313" key="3">
    <source>
        <dbReference type="EMBL" id="KIY52720.1"/>
    </source>
</evidence>
<name>A0A0D7ALJ5_9AGAR</name>
<keyword evidence="4" id="KW-1185">Reference proteome</keyword>
<dbReference type="PANTHER" id="PTHR37402:SF1">
    <property type="entry name" value="GRAM DOMAIN-CONTAINING PROTEIN 4"/>
    <property type="match status" value="1"/>
</dbReference>
<keyword evidence="2" id="KW-1133">Transmembrane helix</keyword>
<proteinExistence type="predicted"/>
<dbReference type="InterPro" id="IPR037847">
    <property type="entry name" value="GRAMDC4"/>
</dbReference>
<feature type="region of interest" description="Disordered" evidence="1">
    <location>
        <begin position="410"/>
        <end position="430"/>
    </location>
</feature>
<feature type="region of interest" description="Disordered" evidence="1">
    <location>
        <begin position="1"/>
        <end position="48"/>
    </location>
</feature>
<evidence type="ECO:0000313" key="4">
    <source>
        <dbReference type="Proteomes" id="UP000054144"/>
    </source>
</evidence>
<dbReference type="GO" id="GO:0006915">
    <property type="term" value="P:apoptotic process"/>
    <property type="evidence" value="ECO:0007669"/>
    <property type="project" value="InterPro"/>
</dbReference>
<accession>A0A0D7ALJ5</accession>
<feature type="transmembrane region" description="Helical" evidence="2">
    <location>
        <begin position="169"/>
        <end position="193"/>
    </location>
</feature>
<feature type="compositionally biased region" description="Polar residues" evidence="1">
    <location>
        <begin position="16"/>
        <end position="26"/>
    </location>
</feature>
<evidence type="ECO:0000256" key="2">
    <source>
        <dbReference type="SAM" id="Phobius"/>
    </source>
</evidence>
<dbReference type="OrthoDB" id="1708389at2759"/>
<sequence length="607" mass="69539">MELPSASPPNLLHIHNPSSFSLQTLPEDQDDARQAPVESVEEEELAEEELRELYDNEEIERFIELFSAYVTEVRVPDSGGYQSVASSHVGSEAAKDDWMSLNESRVSLEKHSDWDSQLSFAEWLAQRYVVPMLPPEPMPTPPFTLGRFRLTLQRLYLTMDKRISARYCAIFWLLWLFNLLIPAFFFHILYALLRRRLWPYPTLEELRARRKEVHCANTFSVQFSERLSASSLGVREVWRLFKVYSRTKKFRAGHISRRSQDKVDDASCANPIVKEAEGMATILDDSKESEEERDLKQFGLHVLCEIADLHERLRNIFIWRRPQVSRRHGYLIAFLAVATLILPERLILKGAFMVLGFIFWHVVPVIAALPPADYARIPPPFWEVPTDADYAMEVISKRVSEGLDIRMPRRRRKTANGGKDTVAGSTEKRTRGRGLALDMERLVSDSSSLEGSVEEKESRVDWKKWGERAATGKAWADDRKRLITGKPKRADAWPPKSPLIPGAVVAIGQTEMPVETSTFPAQYGATSGLITLTPYMFYFTPLMSSTAKIMFPLRDLRGVKKAGLLKGLLIRWKTERIEKEEKFQWVGGRDELFARLLGPSGKKWIKV</sequence>
<feature type="transmembrane region" description="Helical" evidence="2">
    <location>
        <begin position="329"/>
        <end position="346"/>
    </location>
</feature>
<dbReference type="AlphaFoldDB" id="A0A0D7ALJ5"/>
<dbReference type="Proteomes" id="UP000054144">
    <property type="component" value="Unassembled WGS sequence"/>
</dbReference>
<keyword evidence="2" id="KW-0812">Transmembrane</keyword>
<keyword evidence="2" id="KW-0472">Membrane</keyword>
<feature type="compositionally biased region" description="Acidic residues" evidence="1">
    <location>
        <begin position="39"/>
        <end position="48"/>
    </location>
</feature>
<gene>
    <name evidence="3" type="ORF">FISHEDRAFT_34565</name>
</gene>
<protein>
    <submittedName>
        <fullName evidence="3">Uncharacterized protein</fullName>
    </submittedName>
</protein>
<dbReference type="PANTHER" id="PTHR37402">
    <property type="entry name" value="GRAM DOMAIN-CONTAINING PROTEIN 4"/>
    <property type="match status" value="1"/>
</dbReference>
<dbReference type="EMBL" id="KN881630">
    <property type="protein sequence ID" value="KIY52720.1"/>
    <property type="molecule type" value="Genomic_DNA"/>
</dbReference>